<dbReference type="InterPro" id="IPR016084">
    <property type="entry name" value="Haem_Oase-like_multi-hlx"/>
</dbReference>
<evidence type="ECO:0000256" key="1">
    <source>
        <dbReference type="ARBA" id="ARBA00006134"/>
    </source>
</evidence>
<evidence type="ECO:0000313" key="9">
    <source>
        <dbReference type="Proteomes" id="UP000054558"/>
    </source>
</evidence>
<dbReference type="EMBL" id="DF237066">
    <property type="protein sequence ID" value="GAQ82606.1"/>
    <property type="molecule type" value="Genomic_DNA"/>
</dbReference>
<dbReference type="InterPro" id="IPR016951">
    <property type="entry name" value="Haem_Oase_decyc_pln"/>
</dbReference>
<dbReference type="PANTHER" id="PTHR35703:SF2">
    <property type="entry name" value="HEME OXYGENASE 1, CHLOROPLASTIC-RELATED"/>
    <property type="match status" value="1"/>
</dbReference>
<evidence type="ECO:0000256" key="7">
    <source>
        <dbReference type="SAM" id="MobiDB-lite"/>
    </source>
</evidence>
<dbReference type="InterPro" id="IPR002051">
    <property type="entry name" value="Haem_Oase"/>
</dbReference>
<evidence type="ECO:0000256" key="3">
    <source>
        <dbReference type="ARBA" id="ARBA00022617"/>
    </source>
</evidence>
<dbReference type="GO" id="GO:0006788">
    <property type="term" value="P:heme oxidation"/>
    <property type="evidence" value="ECO:0007669"/>
    <property type="project" value="InterPro"/>
</dbReference>
<organism evidence="8 9">
    <name type="scientific">Klebsormidium nitens</name>
    <name type="common">Green alga</name>
    <name type="synonym">Ulothrix nitens</name>
    <dbReference type="NCBI Taxonomy" id="105231"/>
    <lineage>
        <taxon>Eukaryota</taxon>
        <taxon>Viridiplantae</taxon>
        <taxon>Streptophyta</taxon>
        <taxon>Klebsormidiophyceae</taxon>
        <taxon>Klebsormidiales</taxon>
        <taxon>Klebsormidiaceae</taxon>
        <taxon>Klebsormidium</taxon>
    </lineage>
</organism>
<keyword evidence="4" id="KW-0479">Metal-binding</keyword>
<keyword evidence="3" id="KW-0349">Heme</keyword>
<dbReference type="AlphaFoldDB" id="A0A1Y1I1G2"/>
<gene>
    <name evidence="8" type="ORF">KFL_001170110</name>
</gene>
<evidence type="ECO:0000256" key="2">
    <source>
        <dbReference type="ARBA" id="ARBA00012360"/>
    </source>
</evidence>
<keyword evidence="5" id="KW-0560">Oxidoreductase</keyword>
<protein>
    <recommendedName>
        <fullName evidence="2">heme oxygenase (biliverdin-producing)</fullName>
        <ecNumber evidence="2">1.14.14.18</ecNumber>
    </recommendedName>
</protein>
<reference evidence="8 9" key="1">
    <citation type="journal article" date="2014" name="Nat. Commun.">
        <title>Klebsormidium flaccidum genome reveals primary factors for plant terrestrial adaptation.</title>
        <authorList>
            <person name="Hori K."/>
            <person name="Maruyama F."/>
            <person name="Fujisawa T."/>
            <person name="Togashi T."/>
            <person name="Yamamoto N."/>
            <person name="Seo M."/>
            <person name="Sato S."/>
            <person name="Yamada T."/>
            <person name="Mori H."/>
            <person name="Tajima N."/>
            <person name="Moriyama T."/>
            <person name="Ikeuchi M."/>
            <person name="Watanabe M."/>
            <person name="Wada H."/>
            <person name="Kobayashi K."/>
            <person name="Saito M."/>
            <person name="Masuda T."/>
            <person name="Sasaki-Sekimoto Y."/>
            <person name="Mashiguchi K."/>
            <person name="Awai K."/>
            <person name="Shimojima M."/>
            <person name="Masuda S."/>
            <person name="Iwai M."/>
            <person name="Nobusawa T."/>
            <person name="Narise T."/>
            <person name="Kondo S."/>
            <person name="Saito H."/>
            <person name="Sato R."/>
            <person name="Murakawa M."/>
            <person name="Ihara Y."/>
            <person name="Oshima-Yamada Y."/>
            <person name="Ohtaka K."/>
            <person name="Satoh M."/>
            <person name="Sonobe K."/>
            <person name="Ishii M."/>
            <person name="Ohtani R."/>
            <person name="Kanamori-Sato M."/>
            <person name="Honoki R."/>
            <person name="Miyazaki D."/>
            <person name="Mochizuki H."/>
            <person name="Umetsu J."/>
            <person name="Higashi K."/>
            <person name="Shibata D."/>
            <person name="Kamiya Y."/>
            <person name="Sato N."/>
            <person name="Nakamura Y."/>
            <person name="Tabata S."/>
            <person name="Ida S."/>
            <person name="Kurokawa K."/>
            <person name="Ohta H."/>
        </authorList>
    </citation>
    <scope>NUCLEOTIDE SEQUENCE [LARGE SCALE GENOMIC DNA]</scope>
    <source>
        <strain evidence="8 9">NIES-2285</strain>
    </source>
</reference>
<dbReference type="SUPFAM" id="SSF48613">
    <property type="entry name" value="Heme oxygenase-like"/>
    <property type="match status" value="1"/>
</dbReference>
<dbReference type="GO" id="GO:0046872">
    <property type="term" value="F:metal ion binding"/>
    <property type="evidence" value="ECO:0007669"/>
    <property type="project" value="UniProtKB-KW"/>
</dbReference>
<sequence>MFMATFHLSPQVKHSHLVEKLSSNGIYKKSELGKRKRDDLLRVYALTCVKKREAMVPDDWRVRALCVDDVELKASVLSKAKVPLTKTDGKAGSSGKQDVTRSDADQNVKGNVSQRQQEDHAREEFTQYLRGVVPCTSKGMNQDTLVRSFLDQKSMSYEKAPILYTKERDYANLQIEELLRSGTLEVTDEKQAEYKEAVEKHRAYAMMVQHFPADQLPPAPPLPQARGMRVLRIKNAVGSPCLFWFPQGCLKLAKGTTFTCKDGAPSLLLGTLLRRMMALSALRLDPCRFACSTFLPWPSAAQRPPVACAAPQPSIACSPASFIGGSTCIPTDQSNTPRRLRPQRSTAVRARTGRLLGSDPPPGEKKSKKKESGSKQSHEGQSFSQEEIVSKALRVVEADEKKQGGGFSANVNPREATQGKVDFVQVEAWGSDPRNDQSEIEKLKVKSFSPAFTPADESGLFYEQLARRLALLETSGELRVATAKPIPDFTRWRFGVRRYLQYLVDLRCIHRVLESAIEAAAPVCPAIRLFSTELGLNRETALAEDIAVLIYTMKKKGLRAGPRDGRLVPEPTTQTQAYAKYIHQLGSAATSLDAAEASAAQKQLLAHIFALHVTHLTSGMRIGSKALELLPLMREAQAVRFYRDYPEHAQNPLKRFVTAMNEAGNALEGGEAREEVMAELPKALQKTSLLLTELAVIEETETLQENAP</sequence>
<feature type="region of interest" description="Disordered" evidence="7">
    <location>
        <begin position="328"/>
        <end position="385"/>
    </location>
</feature>
<dbReference type="CDD" id="cd19165">
    <property type="entry name" value="HemeO"/>
    <property type="match status" value="1"/>
</dbReference>
<feature type="compositionally biased region" description="Basic and acidic residues" evidence="7">
    <location>
        <begin position="362"/>
        <end position="378"/>
    </location>
</feature>
<evidence type="ECO:0000256" key="4">
    <source>
        <dbReference type="ARBA" id="ARBA00022723"/>
    </source>
</evidence>
<feature type="region of interest" description="Disordered" evidence="7">
    <location>
        <begin position="85"/>
        <end position="121"/>
    </location>
</feature>
<evidence type="ECO:0000256" key="6">
    <source>
        <dbReference type="ARBA" id="ARBA00023004"/>
    </source>
</evidence>
<name>A0A1Y1I1G2_KLENI</name>
<dbReference type="PANTHER" id="PTHR35703">
    <property type="entry name" value="HEME OXYGENASE 1, CHLOROPLASTIC-RELATED"/>
    <property type="match status" value="1"/>
</dbReference>
<keyword evidence="9" id="KW-1185">Reference proteome</keyword>
<keyword evidence="6" id="KW-0408">Iron</keyword>
<evidence type="ECO:0000256" key="5">
    <source>
        <dbReference type="ARBA" id="ARBA00023002"/>
    </source>
</evidence>
<comment type="similarity">
    <text evidence="1">Belongs to the heme oxygenase family.</text>
</comment>
<dbReference type="GO" id="GO:0004392">
    <property type="term" value="F:heme oxygenase (decyclizing) activity"/>
    <property type="evidence" value="ECO:0007669"/>
    <property type="project" value="UniProtKB-EC"/>
</dbReference>
<accession>A0A1Y1I1G2</accession>
<dbReference type="Proteomes" id="UP000054558">
    <property type="component" value="Unassembled WGS sequence"/>
</dbReference>
<dbReference type="OrthoDB" id="15304at2759"/>
<evidence type="ECO:0000313" key="8">
    <source>
        <dbReference type="EMBL" id="GAQ82606.1"/>
    </source>
</evidence>
<proteinExistence type="inferred from homology"/>
<dbReference type="Gene3D" id="1.20.910.10">
    <property type="entry name" value="Heme oxygenase-like"/>
    <property type="match status" value="1"/>
</dbReference>
<dbReference type="EC" id="1.14.14.18" evidence="2"/>
<feature type="compositionally biased region" description="Polar residues" evidence="7">
    <location>
        <begin position="328"/>
        <end position="337"/>
    </location>
</feature>